<sequence length="114" mass="13163">MKTRLGACKEYRKRVPGDSGTARELWEAVLIISIEDHPIYGHAEYFLKIGHPHGYSWEGLSDRIAEYIRIPTPSDRNWIPGRAFDPRKNGFPEDAIKTYKVNIRWQPKVANKIG</sequence>
<organism evidence="1 2">
    <name type="scientific">Candidatus Terrybacteria bacterium RIFCSPLOWO2_01_FULL_40_23</name>
    <dbReference type="NCBI Taxonomy" id="1802366"/>
    <lineage>
        <taxon>Bacteria</taxon>
        <taxon>Candidatus Terryibacteriota</taxon>
    </lineage>
</organism>
<accession>A0A1G2PWF0</accession>
<reference evidence="1 2" key="1">
    <citation type="journal article" date="2016" name="Nat. Commun.">
        <title>Thousands of microbial genomes shed light on interconnected biogeochemical processes in an aquifer system.</title>
        <authorList>
            <person name="Anantharaman K."/>
            <person name="Brown C.T."/>
            <person name="Hug L.A."/>
            <person name="Sharon I."/>
            <person name="Castelle C.J."/>
            <person name="Probst A.J."/>
            <person name="Thomas B.C."/>
            <person name="Singh A."/>
            <person name="Wilkins M.J."/>
            <person name="Karaoz U."/>
            <person name="Brodie E.L."/>
            <person name="Williams K.H."/>
            <person name="Hubbard S.S."/>
            <person name="Banfield J.F."/>
        </authorList>
    </citation>
    <scope>NUCLEOTIDE SEQUENCE [LARGE SCALE GENOMIC DNA]</scope>
</reference>
<protein>
    <submittedName>
        <fullName evidence="1">Uncharacterized protein</fullName>
    </submittedName>
</protein>
<dbReference type="EMBL" id="MHSW01000016">
    <property type="protein sequence ID" value="OHA51912.1"/>
    <property type="molecule type" value="Genomic_DNA"/>
</dbReference>
<dbReference type="Proteomes" id="UP000176951">
    <property type="component" value="Unassembled WGS sequence"/>
</dbReference>
<dbReference type="AlphaFoldDB" id="A0A1G2PWF0"/>
<name>A0A1G2PWF0_9BACT</name>
<proteinExistence type="predicted"/>
<gene>
    <name evidence="1" type="ORF">A3A97_01805</name>
</gene>
<comment type="caution">
    <text evidence="1">The sequence shown here is derived from an EMBL/GenBank/DDBJ whole genome shotgun (WGS) entry which is preliminary data.</text>
</comment>
<evidence type="ECO:0000313" key="1">
    <source>
        <dbReference type="EMBL" id="OHA51912.1"/>
    </source>
</evidence>
<evidence type="ECO:0000313" key="2">
    <source>
        <dbReference type="Proteomes" id="UP000176951"/>
    </source>
</evidence>